<feature type="compositionally biased region" description="Polar residues" evidence="1">
    <location>
        <begin position="243"/>
        <end position="264"/>
    </location>
</feature>
<keyword evidence="2" id="KW-1185">Reference proteome</keyword>
<evidence type="ECO:0000256" key="1">
    <source>
        <dbReference type="SAM" id="MobiDB-lite"/>
    </source>
</evidence>
<feature type="compositionally biased region" description="Low complexity" evidence="1">
    <location>
        <begin position="72"/>
        <end position="86"/>
    </location>
</feature>
<feature type="region of interest" description="Disordered" evidence="1">
    <location>
        <begin position="384"/>
        <end position="404"/>
    </location>
</feature>
<feature type="compositionally biased region" description="Low complexity" evidence="1">
    <location>
        <begin position="155"/>
        <end position="176"/>
    </location>
</feature>
<proteinExistence type="predicted"/>
<feature type="region of interest" description="Disordered" evidence="1">
    <location>
        <begin position="41"/>
        <end position="318"/>
    </location>
</feature>
<gene>
    <name evidence="3" type="ORF">K489DRAFT_210153</name>
</gene>
<feature type="compositionally biased region" description="Acidic residues" evidence="1">
    <location>
        <begin position="129"/>
        <end position="141"/>
    </location>
</feature>
<name>A0A6J3M7K7_9PEZI</name>
<protein>
    <submittedName>
        <fullName evidence="3">Uncharacterized protein</fullName>
    </submittedName>
</protein>
<reference evidence="3" key="3">
    <citation type="submission" date="2025-08" db="UniProtKB">
        <authorList>
            <consortium name="RefSeq"/>
        </authorList>
    </citation>
    <scope>IDENTIFICATION</scope>
    <source>
        <strain evidence="3">CBS 342.82</strain>
    </source>
</reference>
<feature type="compositionally biased region" description="Polar residues" evidence="1">
    <location>
        <begin position="177"/>
        <end position="196"/>
    </location>
</feature>
<evidence type="ECO:0000313" key="2">
    <source>
        <dbReference type="Proteomes" id="UP000504637"/>
    </source>
</evidence>
<organism evidence="3">
    <name type="scientific">Dissoconium aciculare CBS 342.82</name>
    <dbReference type="NCBI Taxonomy" id="1314786"/>
    <lineage>
        <taxon>Eukaryota</taxon>
        <taxon>Fungi</taxon>
        <taxon>Dikarya</taxon>
        <taxon>Ascomycota</taxon>
        <taxon>Pezizomycotina</taxon>
        <taxon>Dothideomycetes</taxon>
        <taxon>Dothideomycetidae</taxon>
        <taxon>Mycosphaerellales</taxon>
        <taxon>Dissoconiaceae</taxon>
        <taxon>Dissoconium</taxon>
    </lineage>
</organism>
<feature type="region of interest" description="Disordered" evidence="1">
    <location>
        <begin position="564"/>
        <end position="658"/>
    </location>
</feature>
<accession>A0A6J3M7K7</accession>
<feature type="region of interest" description="Disordered" evidence="1">
    <location>
        <begin position="443"/>
        <end position="487"/>
    </location>
</feature>
<dbReference type="GeneID" id="54357444"/>
<reference evidence="3" key="2">
    <citation type="submission" date="2020-04" db="EMBL/GenBank/DDBJ databases">
        <authorList>
            <consortium name="NCBI Genome Project"/>
        </authorList>
    </citation>
    <scope>NUCLEOTIDE SEQUENCE</scope>
    <source>
        <strain evidence="3">CBS 342.82</strain>
    </source>
</reference>
<feature type="region of interest" description="Disordered" evidence="1">
    <location>
        <begin position="510"/>
        <end position="531"/>
    </location>
</feature>
<dbReference type="AlphaFoldDB" id="A0A6J3M7K7"/>
<reference evidence="3" key="1">
    <citation type="submission" date="2020-01" db="EMBL/GenBank/DDBJ databases">
        <authorList>
            <consortium name="DOE Joint Genome Institute"/>
            <person name="Haridas S."/>
            <person name="Albert R."/>
            <person name="Binder M."/>
            <person name="Bloem J."/>
            <person name="Labutti K."/>
            <person name="Salamov A."/>
            <person name="Andreopoulos B."/>
            <person name="Baker S.E."/>
            <person name="Barry K."/>
            <person name="Bills G."/>
            <person name="Bluhm B.H."/>
            <person name="Cannon C."/>
            <person name="Castanera R."/>
            <person name="Culley D.E."/>
            <person name="Daum C."/>
            <person name="Ezra D."/>
            <person name="Gonzalez J.B."/>
            <person name="Henrissat B."/>
            <person name="Kuo A."/>
            <person name="Liang C."/>
            <person name="Lipzen A."/>
            <person name="Lutzoni F."/>
            <person name="Magnuson J."/>
            <person name="Mondo S."/>
            <person name="Nolan M."/>
            <person name="Ohm R."/>
            <person name="Pangilinan J."/>
            <person name="Park H.-J."/>
            <person name="Ramirez L."/>
            <person name="Alfaro M."/>
            <person name="Sun H."/>
            <person name="Tritt A."/>
            <person name="Yoshinaga Y."/>
            <person name="Zwiers L.-H."/>
            <person name="Turgeon B.G."/>
            <person name="Goodwin S.B."/>
            <person name="Spatafora J.W."/>
            <person name="Crous P.W."/>
            <person name="Grigoriev I.V."/>
        </authorList>
    </citation>
    <scope>NUCLEOTIDE SEQUENCE</scope>
    <source>
        <strain evidence="3">CBS 342.82</strain>
    </source>
</reference>
<feature type="region of interest" description="Disordered" evidence="1">
    <location>
        <begin position="1"/>
        <end position="24"/>
    </location>
</feature>
<feature type="compositionally biased region" description="Basic residues" evidence="1">
    <location>
        <begin position="218"/>
        <end position="233"/>
    </location>
</feature>
<feature type="compositionally biased region" description="Acidic residues" evidence="1">
    <location>
        <begin position="106"/>
        <end position="118"/>
    </location>
</feature>
<feature type="compositionally biased region" description="Polar residues" evidence="1">
    <location>
        <begin position="470"/>
        <end position="487"/>
    </location>
</feature>
<dbReference type="OrthoDB" id="3646068at2759"/>
<evidence type="ECO:0000313" key="3">
    <source>
        <dbReference type="RefSeq" id="XP_033460914.1"/>
    </source>
</evidence>
<sequence>MSRISERKTREDHSGDDYRTNSDYNCRHAVTRKLIIMRQPEVFSRRSRAPQQQRFPGRTSIVQPRRTDAYSATAAETAKKQATLTQIDFVSTPPVRGGDRRGRDSEADETDSDEDDIVECSPLQYGVKDEDDNPDDFDFDEPAPPRKKAKRSPPERANSTTARAARARASARAQSTLTQAWDGSTPGLTSRPSVISDSDEDVEITSVSAPQSPELISHQHRIASPKKSNHSRRVAFSPDRGITTRTTDPTIKSEHVVQSLSNPVAPSPKTPRTVRWEVPSSQTPASIKLSAESSPGLRDVLNRSPLGKHTPNPQRERIVQETCASEITLEHAPSRTARKGSPSQVGAVAPVTLAQSSVFQMEQEGSPTPKKPTLRHIFTVADSDDEAEISSASRTGDQDQLQSALEESLRLRDYTQFQPSNAFTQYPQTYDPVNAALDRDAARYEDDTPTQSYASARKATQDVLRPQIKPNRTPTGKTRANAHSTAQSLVPSSPIFIHRNASDSSLNIIISSSAPRGPESEDATLTIPDSPHVIGTVTPRIRTSQMSTVVPSSPEEFLARLKSARKDFDDEDLPGETPRRRGTADRPDQQIQTVLSSSPIPLPPWSEDDMQTRIQTRGFRLDSDDLFDGSLPPPPPGWSEAPGGGSDLNLHSSNKKRR</sequence>
<feature type="compositionally biased region" description="Basic and acidic residues" evidence="1">
    <location>
        <begin position="577"/>
        <end position="588"/>
    </location>
</feature>
<dbReference type="RefSeq" id="XP_033460914.1">
    <property type="nucleotide sequence ID" value="XM_033599645.1"/>
</dbReference>
<feature type="compositionally biased region" description="Basic and acidic residues" evidence="1">
    <location>
        <begin position="1"/>
        <end position="20"/>
    </location>
</feature>
<feature type="compositionally biased region" description="Polar residues" evidence="1">
    <location>
        <begin position="394"/>
        <end position="404"/>
    </location>
</feature>
<dbReference type="Proteomes" id="UP000504637">
    <property type="component" value="Unplaced"/>
</dbReference>